<feature type="compositionally biased region" description="Basic and acidic residues" evidence="1">
    <location>
        <begin position="1"/>
        <end position="11"/>
    </location>
</feature>
<keyword evidence="3" id="KW-1185">Reference proteome</keyword>
<feature type="region of interest" description="Disordered" evidence="1">
    <location>
        <begin position="1"/>
        <end position="67"/>
    </location>
</feature>
<sequence length="67" mass="7241">MTDPAFDRDAAEADVAEQLIPVEVSEDDPDLSAARTAISRDHDGSEADLLDQAIAVPLTDDEPDFDR</sequence>
<dbReference type="EMBL" id="JACKSJ010000056">
    <property type="protein sequence ID" value="MCV7169707.1"/>
    <property type="molecule type" value="Genomic_DNA"/>
</dbReference>
<gene>
    <name evidence="2" type="ORF">H7I41_07195</name>
</gene>
<name>A0A9X2YNB3_9MYCO</name>
<comment type="caution">
    <text evidence="2">The sequence shown here is derived from an EMBL/GenBank/DDBJ whole genome shotgun (WGS) entry which is preliminary data.</text>
</comment>
<dbReference type="RefSeq" id="WP_264011895.1">
    <property type="nucleotide sequence ID" value="NZ_JACKSJ010000056.1"/>
</dbReference>
<evidence type="ECO:0000313" key="2">
    <source>
        <dbReference type="EMBL" id="MCV7169707.1"/>
    </source>
</evidence>
<proteinExistence type="predicted"/>
<organism evidence="2 3">
    <name type="scientific">[Mycobacterium] manitobense</name>
    <dbReference type="NCBI Taxonomy" id="190147"/>
    <lineage>
        <taxon>Bacteria</taxon>
        <taxon>Bacillati</taxon>
        <taxon>Actinomycetota</taxon>
        <taxon>Actinomycetes</taxon>
        <taxon>Mycobacteriales</taxon>
        <taxon>Mycobacteriaceae</taxon>
        <taxon>Mycolicibacterium</taxon>
    </lineage>
</organism>
<dbReference type="AlphaFoldDB" id="A0A9X2YNB3"/>
<evidence type="ECO:0000256" key="1">
    <source>
        <dbReference type="SAM" id="MobiDB-lite"/>
    </source>
</evidence>
<accession>A0A9X2YNB3</accession>
<dbReference type="Proteomes" id="UP001140293">
    <property type="component" value="Unassembled WGS sequence"/>
</dbReference>
<evidence type="ECO:0000313" key="3">
    <source>
        <dbReference type="Proteomes" id="UP001140293"/>
    </source>
</evidence>
<protein>
    <submittedName>
        <fullName evidence="2">Uncharacterized protein</fullName>
    </submittedName>
</protein>
<reference evidence="2" key="2">
    <citation type="journal article" date="2022" name="BMC Genomics">
        <title>Comparative genome analysis of mycobacteria focusing on tRNA and non-coding RNA.</title>
        <authorList>
            <person name="Behra P.R.K."/>
            <person name="Pettersson B.M.F."/>
            <person name="Ramesh M."/>
            <person name="Das S."/>
            <person name="Dasgupta S."/>
            <person name="Kirsebom L.A."/>
        </authorList>
    </citation>
    <scope>NUCLEOTIDE SEQUENCE</scope>
    <source>
        <strain evidence="2">DSM 44615</strain>
    </source>
</reference>
<reference evidence="2" key="1">
    <citation type="submission" date="2020-07" db="EMBL/GenBank/DDBJ databases">
        <authorList>
            <person name="Pettersson B.M.F."/>
            <person name="Behra P.R.K."/>
            <person name="Ramesh M."/>
            <person name="Das S."/>
            <person name="Dasgupta S."/>
            <person name="Kirsebom L.A."/>
        </authorList>
    </citation>
    <scope>NUCLEOTIDE SEQUENCE</scope>
    <source>
        <strain evidence="2">DSM 44615</strain>
    </source>
</reference>